<dbReference type="RefSeq" id="WP_213792858.1">
    <property type="nucleotide sequence ID" value="NZ_JAAMFJ010000002.1"/>
</dbReference>
<comment type="caution">
    <text evidence="6">The sequence shown here is derived from an EMBL/GenBank/DDBJ whole genome shotgun (WGS) entry which is preliminary data.</text>
</comment>
<comment type="subcellular location">
    <subcellularLocation>
        <location evidence="1">Membrane</location>
        <topology evidence="1">Multi-pass membrane protein</topology>
    </subcellularLocation>
</comment>
<evidence type="ECO:0000256" key="5">
    <source>
        <dbReference type="SAM" id="Phobius"/>
    </source>
</evidence>
<feature type="transmembrane region" description="Helical" evidence="5">
    <location>
        <begin position="117"/>
        <end position="139"/>
    </location>
</feature>
<keyword evidence="3 5" id="KW-1133">Transmembrane helix</keyword>
<name>A0ABS5QSX7_9LACO</name>
<accession>A0ABS5QSX7</accession>
<dbReference type="PANTHER" id="PTHR37306">
    <property type="entry name" value="COLICIN V PRODUCTION PROTEIN"/>
    <property type="match status" value="1"/>
</dbReference>
<keyword evidence="7" id="KW-1185">Reference proteome</keyword>
<feature type="transmembrane region" description="Helical" evidence="5">
    <location>
        <begin position="30"/>
        <end position="55"/>
    </location>
</feature>
<keyword evidence="4 5" id="KW-0472">Membrane</keyword>
<organism evidence="6 7">
    <name type="scientific">Fructobacillus papyrifericola</name>
    <dbReference type="NCBI Taxonomy" id="2713172"/>
    <lineage>
        <taxon>Bacteria</taxon>
        <taxon>Bacillati</taxon>
        <taxon>Bacillota</taxon>
        <taxon>Bacilli</taxon>
        <taxon>Lactobacillales</taxon>
        <taxon>Lactobacillaceae</taxon>
        <taxon>Fructobacillus</taxon>
    </lineage>
</organism>
<evidence type="ECO:0000313" key="7">
    <source>
        <dbReference type="Proteomes" id="UP000735205"/>
    </source>
</evidence>
<keyword evidence="2 5" id="KW-0812">Transmembrane</keyword>
<evidence type="ECO:0000313" key="6">
    <source>
        <dbReference type="EMBL" id="MBS9336294.1"/>
    </source>
</evidence>
<proteinExistence type="predicted"/>
<sequence>MVLMWIGILFLVLMVHSGYRTGLVTSLAKIVLWGLVLYVATVLSKPLSTVFSGWISGQFARPSVPSSWANSGSTFLASGIAFAVIMALGTFVGHFLLRSVHFVRRIPFLGKVDGLLGALLSLALGLVLAFFALEILSVIPNAWLQGQFTENQYLNHYIDQFPIISNKIYQWWL</sequence>
<evidence type="ECO:0000256" key="2">
    <source>
        <dbReference type="ARBA" id="ARBA00022692"/>
    </source>
</evidence>
<dbReference type="EMBL" id="JAAMFJ010000002">
    <property type="protein sequence ID" value="MBS9336294.1"/>
    <property type="molecule type" value="Genomic_DNA"/>
</dbReference>
<protein>
    <submittedName>
        <fullName evidence="6">CvpA family protein</fullName>
    </submittedName>
</protein>
<dbReference type="InterPro" id="IPR003825">
    <property type="entry name" value="Colicin-V_CvpA"/>
</dbReference>
<evidence type="ECO:0000256" key="4">
    <source>
        <dbReference type="ARBA" id="ARBA00023136"/>
    </source>
</evidence>
<feature type="transmembrane region" description="Helical" evidence="5">
    <location>
        <begin position="75"/>
        <end position="97"/>
    </location>
</feature>
<dbReference type="Proteomes" id="UP000735205">
    <property type="component" value="Unassembled WGS sequence"/>
</dbReference>
<reference evidence="6 7" key="1">
    <citation type="submission" date="2020-02" db="EMBL/GenBank/DDBJ databases">
        <title>Fructobacillus sp. isolated from paper mulberry of Taiwan.</title>
        <authorList>
            <person name="Lin S.-T."/>
        </authorList>
    </citation>
    <scope>NUCLEOTIDE SEQUENCE [LARGE SCALE GENOMIC DNA]</scope>
    <source>
        <strain evidence="6 7">M1-21</strain>
    </source>
</reference>
<evidence type="ECO:0000256" key="3">
    <source>
        <dbReference type="ARBA" id="ARBA00022989"/>
    </source>
</evidence>
<dbReference type="Pfam" id="PF02674">
    <property type="entry name" value="Colicin_V"/>
    <property type="match status" value="1"/>
</dbReference>
<gene>
    <name evidence="6" type="ORF">G6R28_03490</name>
</gene>
<dbReference type="PANTHER" id="PTHR37306:SF1">
    <property type="entry name" value="COLICIN V PRODUCTION PROTEIN"/>
    <property type="match status" value="1"/>
</dbReference>
<evidence type="ECO:0000256" key="1">
    <source>
        <dbReference type="ARBA" id="ARBA00004141"/>
    </source>
</evidence>